<keyword evidence="4" id="KW-0997">Cell inner membrane</keyword>
<name>A0ABY3PSZ2_9CYAN</name>
<keyword evidence="6 10" id="KW-1133">Transmembrane helix</keyword>
<dbReference type="InterPro" id="IPR014032">
    <property type="entry name" value="Peptidase_A24A_bac"/>
</dbReference>
<dbReference type="Proteomes" id="UP001054846">
    <property type="component" value="Chromosome"/>
</dbReference>
<evidence type="ECO:0000256" key="4">
    <source>
        <dbReference type="ARBA" id="ARBA00022519"/>
    </source>
</evidence>
<keyword evidence="9" id="KW-0378">Hydrolase</keyword>
<evidence type="ECO:0000313" key="14">
    <source>
        <dbReference type="Proteomes" id="UP001054846"/>
    </source>
</evidence>
<feature type="transmembrane region" description="Helical" evidence="10">
    <location>
        <begin position="166"/>
        <end position="184"/>
    </location>
</feature>
<keyword evidence="14" id="KW-1185">Reference proteome</keyword>
<keyword evidence="9" id="KW-0511">Multifunctional enzyme</keyword>
<comment type="subcellular location">
    <subcellularLocation>
        <location evidence="1">Cell inner membrane</location>
        <topology evidence="1">Multi-pass membrane protein</topology>
    </subcellularLocation>
    <subcellularLocation>
        <location evidence="9">Cell membrane</location>
        <topology evidence="9">Multi-pass membrane protein</topology>
    </subcellularLocation>
</comment>
<evidence type="ECO:0000256" key="5">
    <source>
        <dbReference type="ARBA" id="ARBA00022692"/>
    </source>
</evidence>
<feature type="domain" description="Prepilin peptidase A24 N-terminal" evidence="12">
    <location>
        <begin position="11"/>
        <end position="94"/>
    </location>
</feature>
<keyword evidence="7 10" id="KW-0472">Membrane</keyword>
<dbReference type="Gene3D" id="1.20.120.1220">
    <property type="match status" value="1"/>
</dbReference>
<proteinExistence type="inferred from homology"/>
<feature type="transmembrane region" description="Helical" evidence="10">
    <location>
        <begin position="133"/>
        <end position="154"/>
    </location>
</feature>
<evidence type="ECO:0000256" key="2">
    <source>
        <dbReference type="ARBA" id="ARBA00005801"/>
    </source>
</evidence>
<keyword evidence="5 9" id="KW-0812">Transmembrane</keyword>
<keyword evidence="9" id="KW-0808">Transferase</keyword>
<feature type="transmembrane region" description="Helical" evidence="10">
    <location>
        <begin position="100"/>
        <end position="121"/>
    </location>
</feature>
<dbReference type="EC" id="3.4.23.43" evidence="9"/>
<protein>
    <recommendedName>
        <fullName evidence="9">Prepilin leader peptidase/N-methyltransferase</fullName>
        <ecNumber evidence="9">2.1.1.-</ecNumber>
        <ecNumber evidence="9">3.4.23.43</ecNumber>
    </recommendedName>
</protein>
<keyword evidence="9" id="KW-0645">Protease</keyword>
<dbReference type="EC" id="2.1.1.-" evidence="9"/>
<evidence type="ECO:0000256" key="1">
    <source>
        <dbReference type="ARBA" id="ARBA00004429"/>
    </source>
</evidence>
<dbReference type="PANTHER" id="PTHR30487:SF0">
    <property type="entry name" value="PREPILIN LEADER PEPTIDASE_N-METHYLTRANSFERASE-RELATED"/>
    <property type="match status" value="1"/>
</dbReference>
<dbReference type="Pfam" id="PF06750">
    <property type="entry name" value="A24_N_bact"/>
    <property type="match status" value="1"/>
</dbReference>
<accession>A0ABY3PSZ2</accession>
<evidence type="ECO:0000259" key="11">
    <source>
        <dbReference type="Pfam" id="PF01478"/>
    </source>
</evidence>
<comment type="catalytic activity">
    <reaction evidence="9">
        <text>Typically cleaves a -Gly-|-Phe- bond to release an N-terminal, basic peptide of 5-8 residues from type IV prepilin, and then N-methylates the new N-terminal amino group, the methyl donor being S-adenosyl-L-methionine.</text>
        <dbReference type="EC" id="3.4.23.43"/>
    </reaction>
</comment>
<comment type="function">
    <text evidence="9">Plays an essential role in type IV pili and type II pseudopili formation by proteolytically removing the leader sequence from substrate proteins and subsequently monomethylating the alpha-amino group of the newly exposed N-terminal phenylalanine.</text>
</comment>
<evidence type="ECO:0000256" key="10">
    <source>
        <dbReference type="SAM" id="Phobius"/>
    </source>
</evidence>
<keyword evidence="3" id="KW-1003">Cell membrane</keyword>
<dbReference type="InterPro" id="IPR010627">
    <property type="entry name" value="Prepilin_pept_A24_N"/>
</dbReference>
<evidence type="ECO:0000313" key="13">
    <source>
        <dbReference type="EMBL" id="UFP96860.1"/>
    </source>
</evidence>
<sequence length="271" mass="28390">MRVFAIGFWAIVGAAVGSCINVVAHRLPRGISLWWPPSRCPGCLTPLGPLENVPVLGWLGLGGKCRHCRMAIPVRYPLVELGTAGLFGVLAWHFQAGFTLTSLVEVACWGFFAAVLLALSLIDLDTLELPGELTAAGIVGGLVFRTFFPVWASGAWASGPPGLVDALYGLLVGIGLFDVISYVGEKAMGKEAMGGGDATLAALIGVWLGWKLLLVSLAFGFGLGAVFGLAGIAAGRLKREEPLPFGPFLALGALGGLLFGESWITSYMTLF</sequence>
<dbReference type="PROSITE" id="PS51257">
    <property type="entry name" value="PROKAR_LIPOPROTEIN"/>
    <property type="match status" value="1"/>
</dbReference>
<feature type="transmembrane region" description="Helical" evidence="10">
    <location>
        <begin position="214"/>
        <end position="233"/>
    </location>
</feature>
<reference evidence="13 14" key="1">
    <citation type="journal article" date="2021" name="Genome Biol. Evol.">
        <title>Complete Genome Sequencing of a Novel Gloeobacter Species from a Waterfall Cave in Mexico.</title>
        <authorList>
            <person name="Saw J.H."/>
            <person name="Cardona T."/>
            <person name="Montejano G."/>
        </authorList>
    </citation>
    <scope>NUCLEOTIDE SEQUENCE [LARGE SCALE GENOMIC DNA]</scope>
    <source>
        <strain evidence="13">MG652769</strain>
    </source>
</reference>
<dbReference type="PANTHER" id="PTHR30487">
    <property type="entry name" value="TYPE 4 PREPILIN-LIKE PROTEINS LEADER PEPTIDE-PROCESSING ENZYME"/>
    <property type="match status" value="1"/>
</dbReference>
<feature type="domain" description="Prepilin type IV endopeptidase peptidase" evidence="11">
    <location>
        <begin position="111"/>
        <end position="229"/>
    </location>
</feature>
<feature type="transmembrane region" description="Helical" evidence="10">
    <location>
        <begin position="6"/>
        <end position="24"/>
    </location>
</feature>
<evidence type="ECO:0000256" key="7">
    <source>
        <dbReference type="ARBA" id="ARBA00023136"/>
    </source>
</evidence>
<evidence type="ECO:0000256" key="6">
    <source>
        <dbReference type="ARBA" id="ARBA00022989"/>
    </source>
</evidence>
<evidence type="ECO:0000256" key="9">
    <source>
        <dbReference type="RuleBase" id="RU003794"/>
    </source>
</evidence>
<dbReference type="PRINTS" id="PR00864">
    <property type="entry name" value="PREPILNPTASE"/>
</dbReference>
<evidence type="ECO:0000259" key="12">
    <source>
        <dbReference type="Pfam" id="PF06750"/>
    </source>
</evidence>
<dbReference type="Pfam" id="PF01478">
    <property type="entry name" value="Peptidase_A24"/>
    <property type="match status" value="1"/>
</dbReference>
<gene>
    <name evidence="13" type="ORF">ISF26_00025</name>
</gene>
<keyword evidence="9" id="KW-0489">Methyltransferase</keyword>
<dbReference type="InterPro" id="IPR050882">
    <property type="entry name" value="Prepilin_peptidase/N-MTase"/>
</dbReference>
<comment type="similarity">
    <text evidence="2 8">Belongs to the peptidase A24 family.</text>
</comment>
<organism evidence="13 14">
    <name type="scientific">Gloeobacter morelensis MG652769</name>
    <dbReference type="NCBI Taxonomy" id="2781736"/>
    <lineage>
        <taxon>Bacteria</taxon>
        <taxon>Bacillati</taxon>
        <taxon>Cyanobacteriota</taxon>
        <taxon>Cyanophyceae</taxon>
        <taxon>Gloeobacterales</taxon>
        <taxon>Gloeobacteraceae</taxon>
        <taxon>Gloeobacter</taxon>
        <taxon>Gloeobacter morelensis</taxon>
    </lineage>
</organism>
<dbReference type="EMBL" id="CP063845">
    <property type="protein sequence ID" value="UFP96860.1"/>
    <property type="molecule type" value="Genomic_DNA"/>
</dbReference>
<dbReference type="InterPro" id="IPR000045">
    <property type="entry name" value="Prepilin_IV_endopep_pep"/>
</dbReference>
<evidence type="ECO:0000256" key="8">
    <source>
        <dbReference type="RuleBase" id="RU003793"/>
    </source>
</evidence>
<evidence type="ECO:0000256" key="3">
    <source>
        <dbReference type="ARBA" id="ARBA00022475"/>
    </source>
</evidence>
<feature type="transmembrane region" description="Helical" evidence="10">
    <location>
        <begin position="76"/>
        <end position="94"/>
    </location>
</feature>
<feature type="transmembrane region" description="Helical" evidence="10">
    <location>
        <begin position="245"/>
        <end position="264"/>
    </location>
</feature>